<evidence type="ECO:0008006" key="6">
    <source>
        <dbReference type="Google" id="ProtNLM"/>
    </source>
</evidence>
<comment type="pathway">
    <text evidence="1">tRNA modification; 5-methoxycarbonylmethyl-2-thiouridine-tRNA biosynthesis.</text>
</comment>
<dbReference type="OrthoDB" id="9995306at2759"/>
<dbReference type="CDD" id="cd19495">
    <property type="entry name" value="Elp6"/>
    <property type="match status" value="1"/>
</dbReference>
<evidence type="ECO:0000313" key="5">
    <source>
        <dbReference type="Proteomes" id="UP000070168"/>
    </source>
</evidence>
<sequence length="347" mass="36815">MPSQPPLPPLLASYVSNLPVSSLTLVSSILGATSNWLVLRFLHAALSSPSPNAAFGSDELNNGIKKKVVLVSFMRSYEFWRTEAKRLGLDLARLADKQQFAFIDGLSELFYAPEATATPSISPAGLGSSPRTSLPMRSAPGVVPGRSPHPAVSTASGARGNITPKQAEPGIAKKLHFSGRGLASLDALEKDLLSVIEQQKSTMEDGDELLLIIDQPDLLLAATGPSMGIGATEMSEWITALQQHAHATVLTLATDAPLIHNASISGGQWATPIETEHAALVIGLAHRARSVMQLRTLDTGAAKDVSGVLRISRGGGLNSEEETLEEREALYFIQRDGGVRVFGRGES</sequence>
<dbReference type="GO" id="GO:0002098">
    <property type="term" value="P:tRNA wobble uridine modification"/>
    <property type="evidence" value="ECO:0007669"/>
    <property type="project" value="InterPro"/>
</dbReference>
<dbReference type="InterPro" id="IPR027417">
    <property type="entry name" value="P-loop_NTPase"/>
</dbReference>
<dbReference type="Gene3D" id="3.40.50.300">
    <property type="entry name" value="P-loop containing nucleotide triphosphate hydrolases"/>
    <property type="match status" value="1"/>
</dbReference>
<dbReference type="EMBL" id="LHQR01000069">
    <property type="protein sequence ID" value="KXG46093.1"/>
    <property type="molecule type" value="Genomic_DNA"/>
</dbReference>
<reference evidence="4 5" key="1">
    <citation type="journal article" date="2016" name="BMC Genomics">
        <title>Genome sequencing and secondary metabolism of the postharvest pathogen Penicillium griseofulvum.</title>
        <authorList>
            <person name="Banani H."/>
            <person name="Marcet-Houben M."/>
            <person name="Ballester A.R."/>
            <person name="Abbruscato P."/>
            <person name="Gonzalez-Candelas L."/>
            <person name="Gabaldon T."/>
            <person name="Spadaro D."/>
        </authorList>
    </citation>
    <scope>NUCLEOTIDE SEQUENCE [LARGE SCALE GENOMIC DNA]</scope>
    <source>
        <strain evidence="4 5">PG3</strain>
    </source>
</reference>
<dbReference type="GeneID" id="63707962"/>
<dbReference type="RefSeq" id="XP_040644629.1">
    <property type="nucleotide sequence ID" value="XM_040792662.1"/>
</dbReference>
<dbReference type="Proteomes" id="UP000070168">
    <property type="component" value="Unassembled WGS sequence"/>
</dbReference>
<dbReference type="PANTHER" id="PTHR16184">
    <property type="entry name" value="ELONGATOR COMPLEX PROTEIN 6"/>
    <property type="match status" value="1"/>
</dbReference>
<organism evidence="4 5">
    <name type="scientific">Penicillium patulum</name>
    <name type="common">Penicillium griseofulvum</name>
    <dbReference type="NCBI Taxonomy" id="5078"/>
    <lineage>
        <taxon>Eukaryota</taxon>
        <taxon>Fungi</taxon>
        <taxon>Dikarya</taxon>
        <taxon>Ascomycota</taxon>
        <taxon>Pezizomycotina</taxon>
        <taxon>Eurotiomycetes</taxon>
        <taxon>Eurotiomycetidae</taxon>
        <taxon>Eurotiales</taxon>
        <taxon>Aspergillaceae</taxon>
        <taxon>Penicillium</taxon>
    </lineage>
</organism>
<evidence type="ECO:0000313" key="4">
    <source>
        <dbReference type="EMBL" id="KXG46093.1"/>
    </source>
</evidence>
<dbReference type="GO" id="GO:0033588">
    <property type="term" value="C:elongator holoenzyme complex"/>
    <property type="evidence" value="ECO:0007669"/>
    <property type="project" value="InterPro"/>
</dbReference>
<dbReference type="InterPro" id="IPR018627">
    <property type="entry name" value="ELP6"/>
</dbReference>
<accession>A0A135LAS8</accession>
<evidence type="ECO:0000256" key="1">
    <source>
        <dbReference type="ARBA" id="ARBA00005043"/>
    </source>
</evidence>
<comment type="similarity">
    <text evidence="2">Belongs to the ELP6 family.</text>
</comment>
<dbReference type="OMA" id="LYFIQRD"/>
<protein>
    <recommendedName>
        <fullName evidence="6">Elongator complex protein 6</fullName>
    </recommendedName>
</protein>
<feature type="region of interest" description="Disordered" evidence="3">
    <location>
        <begin position="137"/>
        <end position="163"/>
    </location>
</feature>
<evidence type="ECO:0000256" key="2">
    <source>
        <dbReference type="ARBA" id="ARBA00008837"/>
    </source>
</evidence>
<evidence type="ECO:0000256" key="3">
    <source>
        <dbReference type="SAM" id="MobiDB-lite"/>
    </source>
</evidence>
<proteinExistence type="inferred from homology"/>
<dbReference type="PANTHER" id="PTHR16184:SF6">
    <property type="entry name" value="ELONGATOR COMPLEX PROTEIN 6"/>
    <property type="match status" value="1"/>
</dbReference>
<comment type="caution">
    <text evidence="4">The sequence shown here is derived from an EMBL/GenBank/DDBJ whole genome shotgun (WGS) entry which is preliminary data.</text>
</comment>
<name>A0A135LAS8_PENPA</name>
<keyword evidence="5" id="KW-1185">Reference proteome</keyword>
<dbReference type="AlphaFoldDB" id="A0A135LAS8"/>
<gene>
    <name evidence="4" type="ORF">PGRI_049490</name>
</gene>
<dbReference type="UniPathway" id="UPA00988"/>